<dbReference type="InterPro" id="IPR017932">
    <property type="entry name" value="GATase_2_dom"/>
</dbReference>
<proteinExistence type="inferred from homology"/>
<keyword evidence="7" id="KW-0315">Glutamine amidotransferase</keyword>
<evidence type="ECO:0000256" key="3">
    <source>
        <dbReference type="ARBA" id="ARBA00016090"/>
    </source>
</evidence>
<dbReference type="InterPro" id="IPR047084">
    <property type="entry name" value="GFAT_N"/>
</dbReference>
<dbReference type="PROSITE" id="PS51464">
    <property type="entry name" value="SIS"/>
    <property type="match status" value="2"/>
</dbReference>
<feature type="domain" description="SIS" evidence="10">
    <location>
        <begin position="459"/>
        <end position="600"/>
    </location>
</feature>
<dbReference type="NCBIfam" id="TIGR01135">
    <property type="entry name" value="glmS"/>
    <property type="match status" value="1"/>
</dbReference>
<evidence type="ECO:0000256" key="1">
    <source>
        <dbReference type="ARBA" id="ARBA00001031"/>
    </source>
</evidence>
<comment type="function">
    <text evidence="8">Catalyzes the first step in hexosamine metabolism, converting fructose-6P into glucosamine-6P using glutamine as a nitrogen source.</text>
</comment>
<feature type="initiator methionine" description="Removed" evidence="8">
    <location>
        <position position="1"/>
    </location>
</feature>
<accession>A0ABS9WWL0</accession>
<dbReference type="PROSITE" id="PS51278">
    <property type="entry name" value="GATASE_TYPE_2"/>
    <property type="match status" value="1"/>
</dbReference>
<feature type="active site" description="Nucleophile; for GATase activity" evidence="8">
    <location>
        <position position="2"/>
    </location>
</feature>
<evidence type="ECO:0000313" key="11">
    <source>
        <dbReference type="EMBL" id="MCI2282335.1"/>
    </source>
</evidence>
<dbReference type="GO" id="GO:0004360">
    <property type="term" value="F:glutamine-fructose-6-phosphate transaminase (isomerizing) activity"/>
    <property type="evidence" value="ECO:0007669"/>
    <property type="project" value="UniProtKB-EC"/>
</dbReference>
<gene>
    <name evidence="8 11" type="primary">glmS</name>
    <name evidence="11" type="ORF">L3081_01675</name>
</gene>
<dbReference type="PANTHER" id="PTHR10937">
    <property type="entry name" value="GLUCOSAMINE--FRUCTOSE-6-PHOSPHATE AMINOTRANSFERASE, ISOMERIZING"/>
    <property type="match status" value="1"/>
</dbReference>
<sequence>MCGIVGAVAQRDVAEILVEGLRRLEYRGYDSAGIATIDQQNLLVSAKRLGKVQELAQALQDSPLSGGTGIAHTRRATHGAPSEVNAHPHLSSGNIAVVHNGIIENHEALRNLLKGFGYEFVSQTDTEVIAHLVHHELKTGDTLLAAVQKTVQQLEGAYGTVVMDSTDKDRIIVARSGSPLVIGYGLGENFIASDMMALLPVTRKFAFLEEGDVAEVTRFDVNVYDINGDSVEREAKEASVNHDSGDKGEYRHYMLKETYEQPTAIRNTLEGRLTGTELNIETFGNGADDIFKNVEHVQIIACGTSYHSGMVARYWLEELAGISCNIEIASEFRYRKSFVPKNSMIVTLSQSGETADTLAALRLAKEIGYTSSLSICNVPGSSLVRESDLSFMTKAGAEIGVASTKAFTTQLVGLLMMTLAIGKHHSMPLVQQESIAKSLLTLPNKLEEVLALASSIEDLAEDFADKQHALFLGRGDQYPIAMEGALKLKEISYIHAEAYAAGELKHGPLALIDAEMPVIVVAPKNDLIEKLKSNVEEVRARGGLMYVFADVDANFLSDDTMKVINVPHCDDIIAPIVYTLPLQLLSYYVAIIKGTDVDQPRNLAKSVTVE</sequence>
<dbReference type="SUPFAM" id="SSF53697">
    <property type="entry name" value="SIS domain"/>
    <property type="match status" value="1"/>
</dbReference>
<dbReference type="CDD" id="cd05008">
    <property type="entry name" value="SIS_GlmS_GlmD_1"/>
    <property type="match status" value="1"/>
</dbReference>
<keyword evidence="8" id="KW-0963">Cytoplasm</keyword>
<dbReference type="Pfam" id="PF13522">
    <property type="entry name" value="GATase_6"/>
    <property type="match status" value="1"/>
</dbReference>
<dbReference type="SUPFAM" id="SSF56235">
    <property type="entry name" value="N-terminal nucleophile aminohydrolases (Ntn hydrolases)"/>
    <property type="match status" value="1"/>
</dbReference>
<reference evidence="11" key="1">
    <citation type="submission" date="2022-01" db="EMBL/GenBank/DDBJ databases">
        <title>Colwellia maritima, isolated from seawater.</title>
        <authorList>
            <person name="Kristyanto S."/>
            <person name="Jung J."/>
            <person name="Jeon C.O."/>
        </authorList>
    </citation>
    <scope>NUCLEOTIDE SEQUENCE</scope>
    <source>
        <strain evidence="11">MSW7</strain>
    </source>
</reference>
<dbReference type="InterPro" id="IPR029055">
    <property type="entry name" value="Ntn_hydrolases_N"/>
</dbReference>
<evidence type="ECO:0000313" key="12">
    <source>
        <dbReference type="Proteomes" id="UP001139646"/>
    </source>
</evidence>
<evidence type="ECO:0000256" key="7">
    <source>
        <dbReference type="ARBA" id="ARBA00022962"/>
    </source>
</evidence>
<feature type="domain" description="SIS" evidence="10">
    <location>
        <begin position="287"/>
        <end position="427"/>
    </location>
</feature>
<dbReference type="HAMAP" id="MF_00164">
    <property type="entry name" value="GlmS"/>
    <property type="match status" value="1"/>
</dbReference>
<keyword evidence="5 8" id="KW-0808">Transferase</keyword>
<evidence type="ECO:0000256" key="6">
    <source>
        <dbReference type="ARBA" id="ARBA00022737"/>
    </source>
</evidence>
<dbReference type="Proteomes" id="UP001139646">
    <property type="component" value="Unassembled WGS sequence"/>
</dbReference>
<feature type="domain" description="Glutamine amidotransferase type-2" evidence="9">
    <location>
        <begin position="2"/>
        <end position="219"/>
    </location>
</feature>
<evidence type="ECO:0000259" key="9">
    <source>
        <dbReference type="PROSITE" id="PS51278"/>
    </source>
</evidence>
<name>A0ABS9WWL0_9GAMM</name>
<keyword evidence="12" id="KW-1185">Reference proteome</keyword>
<dbReference type="PANTHER" id="PTHR10937:SF0">
    <property type="entry name" value="GLUTAMINE--FRUCTOSE-6-PHOSPHATE TRANSAMINASE (ISOMERIZING)"/>
    <property type="match status" value="1"/>
</dbReference>
<evidence type="ECO:0000256" key="5">
    <source>
        <dbReference type="ARBA" id="ARBA00022679"/>
    </source>
</evidence>
<comment type="catalytic activity">
    <reaction evidence="1 8">
        <text>D-fructose 6-phosphate + L-glutamine = D-glucosamine 6-phosphate + L-glutamate</text>
        <dbReference type="Rhea" id="RHEA:13237"/>
        <dbReference type="ChEBI" id="CHEBI:29985"/>
        <dbReference type="ChEBI" id="CHEBI:58359"/>
        <dbReference type="ChEBI" id="CHEBI:58725"/>
        <dbReference type="ChEBI" id="CHEBI:61527"/>
        <dbReference type="EC" id="2.6.1.16"/>
    </reaction>
</comment>
<dbReference type="RefSeq" id="WP_242282978.1">
    <property type="nucleotide sequence ID" value="NZ_JAKKSL010000001.1"/>
</dbReference>
<evidence type="ECO:0000256" key="4">
    <source>
        <dbReference type="ARBA" id="ARBA00022576"/>
    </source>
</evidence>
<evidence type="ECO:0000256" key="2">
    <source>
        <dbReference type="ARBA" id="ARBA00012916"/>
    </source>
</evidence>
<organism evidence="11 12">
    <name type="scientific">Colwellia maritima</name>
    <dbReference type="NCBI Taxonomy" id="2912588"/>
    <lineage>
        <taxon>Bacteria</taxon>
        <taxon>Pseudomonadati</taxon>
        <taxon>Pseudomonadota</taxon>
        <taxon>Gammaproteobacteria</taxon>
        <taxon>Alteromonadales</taxon>
        <taxon>Colwelliaceae</taxon>
        <taxon>Colwellia</taxon>
    </lineage>
</organism>
<dbReference type="EC" id="2.6.1.16" evidence="2 8"/>
<evidence type="ECO:0000259" key="10">
    <source>
        <dbReference type="PROSITE" id="PS51464"/>
    </source>
</evidence>
<dbReference type="Gene3D" id="3.60.20.10">
    <property type="entry name" value="Glutamine Phosphoribosylpyrophosphate, subunit 1, domain 1"/>
    <property type="match status" value="1"/>
</dbReference>
<dbReference type="InterPro" id="IPR001347">
    <property type="entry name" value="SIS_dom"/>
</dbReference>
<dbReference type="InterPro" id="IPR035490">
    <property type="entry name" value="GlmS/FrlB_SIS"/>
</dbReference>
<protein>
    <recommendedName>
        <fullName evidence="3 8">Glutamine--fructose-6-phosphate aminotransferase [isomerizing]</fullName>
        <ecNumber evidence="2 8">2.6.1.16</ecNumber>
    </recommendedName>
    <alternativeName>
        <fullName evidence="8">D-fructose-6-phosphate amidotransferase</fullName>
    </alternativeName>
    <alternativeName>
        <fullName evidence="8">GFAT</fullName>
    </alternativeName>
    <alternativeName>
        <fullName evidence="8">Glucosamine-6-phosphate synthase</fullName>
    </alternativeName>
    <alternativeName>
        <fullName evidence="8">Hexosephosphate aminotransferase</fullName>
    </alternativeName>
    <alternativeName>
        <fullName evidence="8">L-glutamine--D-fructose-6-phosphate amidotransferase</fullName>
    </alternativeName>
</protein>
<feature type="active site" description="For Fru-6P isomerization activity" evidence="8">
    <location>
        <position position="605"/>
    </location>
</feature>
<dbReference type="InterPro" id="IPR005855">
    <property type="entry name" value="GFAT"/>
</dbReference>
<dbReference type="InterPro" id="IPR035466">
    <property type="entry name" value="GlmS/AgaS_SIS"/>
</dbReference>
<keyword evidence="6" id="KW-0677">Repeat</keyword>
<dbReference type="InterPro" id="IPR046348">
    <property type="entry name" value="SIS_dom_sf"/>
</dbReference>
<comment type="subunit">
    <text evidence="8">Homodimer.</text>
</comment>
<dbReference type="CDD" id="cd05009">
    <property type="entry name" value="SIS_GlmS_GlmD_2"/>
    <property type="match status" value="1"/>
</dbReference>
<keyword evidence="4 8" id="KW-0032">Aminotransferase</keyword>
<dbReference type="Pfam" id="PF01380">
    <property type="entry name" value="SIS"/>
    <property type="match status" value="2"/>
</dbReference>
<dbReference type="EMBL" id="JAKKSL010000001">
    <property type="protein sequence ID" value="MCI2282335.1"/>
    <property type="molecule type" value="Genomic_DNA"/>
</dbReference>
<evidence type="ECO:0000256" key="8">
    <source>
        <dbReference type="HAMAP-Rule" id="MF_00164"/>
    </source>
</evidence>
<dbReference type="NCBIfam" id="NF001484">
    <property type="entry name" value="PRK00331.1"/>
    <property type="match status" value="1"/>
</dbReference>
<comment type="subcellular location">
    <subcellularLocation>
        <location evidence="8">Cytoplasm</location>
    </subcellularLocation>
</comment>
<dbReference type="CDD" id="cd00714">
    <property type="entry name" value="GFAT"/>
    <property type="match status" value="1"/>
</dbReference>
<dbReference type="Gene3D" id="3.40.50.10490">
    <property type="entry name" value="Glucose-6-phosphate isomerase like protein, domain 1"/>
    <property type="match status" value="2"/>
</dbReference>
<comment type="caution">
    <text evidence="11">The sequence shown here is derived from an EMBL/GenBank/DDBJ whole genome shotgun (WGS) entry which is preliminary data.</text>
</comment>